<dbReference type="AlphaFoldDB" id="A0A6S7I1C5"/>
<dbReference type="EMBL" id="CACRXK020003794">
    <property type="protein sequence ID" value="CAB4000272.1"/>
    <property type="molecule type" value="Genomic_DNA"/>
</dbReference>
<gene>
    <name evidence="1" type="ORF">PACLA_8A070466</name>
</gene>
<dbReference type="Proteomes" id="UP001152795">
    <property type="component" value="Unassembled WGS sequence"/>
</dbReference>
<organism evidence="1 2">
    <name type="scientific">Paramuricea clavata</name>
    <name type="common">Red gorgonian</name>
    <name type="synonym">Violescent sea-whip</name>
    <dbReference type="NCBI Taxonomy" id="317549"/>
    <lineage>
        <taxon>Eukaryota</taxon>
        <taxon>Metazoa</taxon>
        <taxon>Cnidaria</taxon>
        <taxon>Anthozoa</taxon>
        <taxon>Octocorallia</taxon>
        <taxon>Malacalcyonacea</taxon>
        <taxon>Plexauridae</taxon>
        <taxon>Paramuricea</taxon>
    </lineage>
</organism>
<accession>A0A6S7I1C5</accession>
<reference evidence="1" key="1">
    <citation type="submission" date="2020-04" db="EMBL/GenBank/DDBJ databases">
        <authorList>
            <person name="Alioto T."/>
            <person name="Alioto T."/>
            <person name="Gomez Garrido J."/>
        </authorList>
    </citation>
    <scope>NUCLEOTIDE SEQUENCE</scope>
    <source>
        <strain evidence="1">A484AB</strain>
    </source>
</reference>
<keyword evidence="2" id="KW-1185">Reference proteome</keyword>
<proteinExistence type="predicted"/>
<evidence type="ECO:0000313" key="1">
    <source>
        <dbReference type="EMBL" id="CAB4000272.1"/>
    </source>
</evidence>
<feature type="non-terminal residue" evidence="1">
    <location>
        <position position="1"/>
    </location>
</feature>
<feature type="non-terminal residue" evidence="1">
    <location>
        <position position="67"/>
    </location>
</feature>
<comment type="caution">
    <text evidence="1">The sequence shown here is derived from an EMBL/GenBank/DDBJ whole genome shotgun (WGS) entry which is preliminary data.</text>
</comment>
<name>A0A6S7I1C5_PARCT</name>
<evidence type="ECO:0000313" key="2">
    <source>
        <dbReference type="Proteomes" id="UP001152795"/>
    </source>
</evidence>
<protein>
    <submittedName>
        <fullName evidence="1">Uncharacterized protein</fullName>
    </submittedName>
</protein>
<sequence length="67" mass="7395">NTSESTCIVLIGDFNLPTIDWSLDQPTPATNGGQLEESFCDLVGDTFFQQFVRSTTHTGENMLDLLL</sequence>